<feature type="binding site" evidence="8">
    <location>
        <position position="328"/>
    </location>
    <ligand>
        <name>Zn(2+)</name>
        <dbReference type="ChEBI" id="CHEBI:29105"/>
    </ligand>
</feature>
<feature type="compositionally biased region" description="Acidic residues" evidence="9">
    <location>
        <begin position="182"/>
        <end position="194"/>
    </location>
</feature>
<dbReference type="Proteomes" id="UP001215151">
    <property type="component" value="Unassembled WGS sequence"/>
</dbReference>
<dbReference type="GO" id="GO:0016787">
    <property type="term" value="F:hydrolase activity"/>
    <property type="evidence" value="ECO:0007669"/>
    <property type="project" value="UniProtKB-KW"/>
</dbReference>
<feature type="binding site" evidence="8">
    <location>
        <position position="343"/>
    </location>
    <ligand>
        <name>Zn(2+)</name>
        <dbReference type="ChEBI" id="CHEBI:29105"/>
    </ligand>
</feature>
<evidence type="ECO:0000259" key="10">
    <source>
        <dbReference type="Pfam" id="PF08772"/>
    </source>
</evidence>
<comment type="function">
    <text evidence="7">Required for the synthesis of 40S ribosome subunits. Has a role in processing 20S pre-rRNA into the mature 18S rRNA, where it is required for cleavage at the 3' end of the mature 18S rRNA (D-site). Accompanies the 20S pre-rRNA from the nucleus to the cytoplasm.</text>
</comment>
<dbReference type="GO" id="GO:0030490">
    <property type="term" value="P:maturation of SSU-rRNA"/>
    <property type="evidence" value="ECO:0007669"/>
    <property type="project" value="TreeGrafter"/>
</dbReference>
<evidence type="ECO:0000256" key="4">
    <source>
        <dbReference type="ARBA" id="ARBA00022801"/>
    </source>
</evidence>
<reference evidence="12" key="1">
    <citation type="submission" date="2022-11" db="EMBL/GenBank/DDBJ databases">
        <title>Genome Sequence of Cubamyces cubensis.</title>
        <authorList>
            <person name="Buettner E."/>
        </authorList>
    </citation>
    <scope>NUCLEOTIDE SEQUENCE</scope>
    <source>
        <strain evidence="12">MPL-01</strain>
    </source>
</reference>
<dbReference type="InterPro" id="IPR017117">
    <property type="entry name" value="Nob1_euk"/>
</dbReference>
<accession>A0AAD7X5W6</accession>
<dbReference type="InterPro" id="IPR033411">
    <property type="entry name" value="Ribonuclease_PIN"/>
</dbReference>
<dbReference type="EMBL" id="JAPEVG010001222">
    <property type="protein sequence ID" value="KAJ8453639.1"/>
    <property type="molecule type" value="Genomic_DNA"/>
</dbReference>
<proteinExistence type="inferred from homology"/>
<evidence type="ECO:0000256" key="2">
    <source>
        <dbReference type="ARBA" id="ARBA00022722"/>
    </source>
</evidence>
<feature type="region of interest" description="Disordered" evidence="9">
    <location>
        <begin position="212"/>
        <end position="252"/>
    </location>
</feature>
<feature type="region of interest" description="Disordered" evidence="9">
    <location>
        <begin position="117"/>
        <end position="198"/>
    </location>
</feature>
<feature type="compositionally biased region" description="Basic and acidic residues" evidence="9">
    <location>
        <begin position="117"/>
        <end position="141"/>
    </location>
</feature>
<keyword evidence="2" id="KW-0540">Nuclease</keyword>
<dbReference type="GO" id="GO:0004521">
    <property type="term" value="F:RNA endonuclease activity"/>
    <property type="evidence" value="ECO:0007669"/>
    <property type="project" value="UniProtKB-UniRule"/>
</dbReference>
<feature type="domain" description="Ribonuclease PIN" evidence="11">
    <location>
        <begin position="20"/>
        <end position="110"/>
    </location>
</feature>
<organism evidence="12 13">
    <name type="scientific">Trametes cubensis</name>
    <dbReference type="NCBI Taxonomy" id="1111947"/>
    <lineage>
        <taxon>Eukaryota</taxon>
        <taxon>Fungi</taxon>
        <taxon>Dikarya</taxon>
        <taxon>Basidiomycota</taxon>
        <taxon>Agaricomycotina</taxon>
        <taxon>Agaricomycetes</taxon>
        <taxon>Polyporales</taxon>
        <taxon>Polyporaceae</taxon>
        <taxon>Trametes</taxon>
    </lineage>
</organism>
<dbReference type="PANTHER" id="PTHR12814">
    <property type="entry name" value="RNA-BINDING PROTEIN NOB1"/>
    <property type="match status" value="1"/>
</dbReference>
<dbReference type="PIRSF" id="PIRSF037125">
    <property type="entry name" value="D-site_20S_pre-rRNA_nuclease"/>
    <property type="match status" value="1"/>
</dbReference>
<dbReference type="GO" id="GO:0005737">
    <property type="term" value="C:cytoplasm"/>
    <property type="evidence" value="ECO:0007669"/>
    <property type="project" value="UniProtKB-ARBA"/>
</dbReference>
<dbReference type="AlphaFoldDB" id="A0AAD7X5W6"/>
<feature type="compositionally biased region" description="Acidic residues" evidence="9">
    <location>
        <begin position="152"/>
        <end position="174"/>
    </location>
</feature>
<keyword evidence="6 7" id="KW-0539">Nucleus</keyword>
<comment type="similarity">
    <text evidence="1 7">Belongs to the NOB1 family.</text>
</comment>
<feature type="compositionally biased region" description="Low complexity" evidence="9">
    <location>
        <begin position="215"/>
        <end position="224"/>
    </location>
</feature>
<evidence type="ECO:0000256" key="5">
    <source>
        <dbReference type="ARBA" id="ARBA00022833"/>
    </source>
</evidence>
<keyword evidence="5 7" id="KW-0862">Zinc</keyword>
<feature type="compositionally biased region" description="Acidic residues" evidence="9">
    <location>
        <begin position="241"/>
        <end position="250"/>
    </location>
</feature>
<evidence type="ECO:0000313" key="13">
    <source>
        <dbReference type="Proteomes" id="UP001215151"/>
    </source>
</evidence>
<dbReference type="InterPro" id="IPR014881">
    <property type="entry name" value="NOB1_Zn-bd"/>
</dbReference>
<evidence type="ECO:0000256" key="9">
    <source>
        <dbReference type="SAM" id="MobiDB-lite"/>
    </source>
</evidence>
<dbReference type="Pfam" id="PF08772">
    <property type="entry name" value="Zn_ribbon_NOB1"/>
    <property type="match status" value="1"/>
</dbReference>
<comment type="subcellular location">
    <subcellularLocation>
        <location evidence="7">Nucleus</location>
        <location evidence="7">Nucleolus</location>
    </subcellularLocation>
</comment>
<feature type="binding site" evidence="8">
    <location>
        <position position="340"/>
    </location>
    <ligand>
        <name>Zn(2+)</name>
        <dbReference type="ChEBI" id="CHEBI:29105"/>
    </ligand>
</feature>
<dbReference type="GO" id="GO:0046872">
    <property type="term" value="F:metal ion binding"/>
    <property type="evidence" value="ECO:0007669"/>
    <property type="project" value="UniProtKB-UniRule"/>
</dbReference>
<evidence type="ECO:0000313" key="12">
    <source>
        <dbReference type="EMBL" id="KAJ8453639.1"/>
    </source>
</evidence>
<protein>
    <recommendedName>
        <fullName evidence="7">20S-pre-rRNA D-site endonuclease NOB1</fullName>
    </recommendedName>
</protein>
<feature type="domain" description="Nin one binding (NOB1) Zn-ribbon-like" evidence="10">
    <location>
        <begin position="315"/>
        <end position="392"/>
    </location>
</feature>
<dbReference type="SUPFAM" id="SSF144206">
    <property type="entry name" value="NOB1 zinc finger-like"/>
    <property type="match status" value="1"/>
</dbReference>
<gene>
    <name evidence="12" type="ORF">ONZ51_g13486</name>
</gene>
<keyword evidence="3 7" id="KW-0479">Metal-binding</keyword>
<sequence length="525" mass="57079">MAASTSSAAANASKPACKHLVLDAGPLLSLSPLRGLAETYYTVPQVLDELKDKRAREHFERLGLSAGVRIEVKGPSTASVAHVIQWAKKTGDYSVLSHTDVCVLALTYELDQQEKEVAEKAKTESSGEGAKPQEEVVKQDENTTSQDAAQAAEEEQAATEDETHEATEEVDSNPDDVPPPSESDEEDVPEDSEEREPLGVELQPLQDETAADTLSPAPQSSVSSVPPPSAPQEDNTPLYDDPSDEDDGEGEWITPSNVALHKSRALDLLPTAADSRKGKKQQETIPVGCMTADFAMQNVLLQMGLGLVGVEGKRIERVKSWVLRCHACFKICKDASRKFCPSCGNPTLLRASVTISSPNAGPNTPAMQVHLKKNFQFKTRGTIYSIPAPKPGSAKTGPGEGLILREDQTAWMRAKKRADGKREKEEKRMLNAASKSAEMGQGGAIVSSWMDPDWVPEIVSATPGGKGRSTRTRGYDGDMPVIGVREEKTRTAKVKKCFACDWNTYRAAWSRSCMIVFVCIPLWFR</sequence>
<dbReference type="GO" id="GO:0030688">
    <property type="term" value="C:preribosome, small subunit precursor"/>
    <property type="evidence" value="ECO:0007669"/>
    <property type="project" value="TreeGrafter"/>
</dbReference>
<dbReference type="InterPro" id="IPR036283">
    <property type="entry name" value="NOB1_Zf-like_sf"/>
</dbReference>
<feature type="binding site" evidence="8">
    <location>
        <position position="325"/>
    </location>
    <ligand>
        <name>Zn(2+)</name>
        <dbReference type="ChEBI" id="CHEBI:29105"/>
    </ligand>
</feature>
<evidence type="ECO:0000256" key="1">
    <source>
        <dbReference type="ARBA" id="ARBA00005858"/>
    </source>
</evidence>
<evidence type="ECO:0000259" key="11">
    <source>
        <dbReference type="Pfam" id="PF17146"/>
    </source>
</evidence>
<dbReference type="GO" id="GO:0005730">
    <property type="term" value="C:nucleolus"/>
    <property type="evidence" value="ECO:0007669"/>
    <property type="project" value="UniProtKB-SubCell"/>
</dbReference>
<name>A0AAD7X5W6_9APHY</name>
<dbReference type="FunFam" id="3.40.50.1010:FF:000020">
    <property type="entry name" value="20S-pre-rRNA D-site endonuclease NOB1"/>
    <property type="match status" value="1"/>
</dbReference>
<dbReference type="InterPro" id="IPR039907">
    <property type="entry name" value="NOB1"/>
</dbReference>
<dbReference type="PANTHER" id="PTHR12814:SF2">
    <property type="entry name" value="RNA-BINDING PROTEIN NOB1"/>
    <property type="match status" value="1"/>
</dbReference>
<evidence type="ECO:0000256" key="3">
    <source>
        <dbReference type="ARBA" id="ARBA00022723"/>
    </source>
</evidence>
<evidence type="ECO:0000256" key="7">
    <source>
        <dbReference type="PIRNR" id="PIRNR037125"/>
    </source>
</evidence>
<dbReference type="Gene3D" id="6.20.210.10">
    <property type="entry name" value="Nin one binding (NOB1), Zn-ribbon-like"/>
    <property type="match status" value="1"/>
</dbReference>
<evidence type="ECO:0000256" key="8">
    <source>
        <dbReference type="PIRSR" id="PIRSR037125-1"/>
    </source>
</evidence>
<dbReference type="Pfam" id="PF17146">
    <property type="entry name" value="PIN_6"/>
    <property type="match status" value="1"/>
</dbReference>
<keyword evidence="13" id="KW-1185">Reference proteome</keyword>
<keyword evidence="4" id="KW-0378">Hydrolase</keyword>
<evidence type="ECO:0000256" key="6">
    <source>
        <dbReference type="ARBA" id="ARBA00023242"/>
    </source>
</evidence>
<comment type="caution">
    <text evidence="12">The sequence shown here is derived from an EMBL/GenBank/DDBJ whole genome shotgun (WGS) entry which is preliminary data.</text>
</comment>
<dbReference type="CDD" id="cd09876">
    <property type="entry name" value="PIN_Nob1-like"/>
    <property type="match status" value="1"/>
</dbReference>
<dbReference type="Gene3D" id="3.40.50.1010">
    <property type="entry name" value="5'-nuclease"/>
    <property type="match status" value="1"/>
</dbReference>